<proteinExistence type="predicted"/>
<feature type="signal peptide" evidence="1">
    <location>
        <begin position="1"/>
        <end position="19"/>
    </location>
</feature>
<evidence type="ECO:0008006" key="4">
    <source>
        <dbReference type="Google" id="ProtNLM"/>
    </source>
</evidence>
<evidence type="ECO:0000256" key="1">
    <source>
        <dbReference type="SAM" id="SignalP"/>
    </source>
</evidence>
<feature type="non-terminal residue" evidence="2">
    <location>
        <position position="1"/>
    </location>
</feature>
<sequence length="504" mass="53691">SVALSPLVAVALAVSQSLQLPIVAMIPSPLGCQKVGKGRDASTGGVSSLPPPQHPFQPQHYATGSRAASIHALSLEMASQLRCLGIAAYLVHDCPRLGPLEHFVGGIACSLGASCILMDSPVTRDLETHLVVSALSTFTPFICMAAPRSWPLSCVPSAPGAPPGPPPPPPGPAFISALAKAMGDVNALRDKLKETGVVVGAKCALRDAGDALVREGLCSQRSHVVPAAKRFRQSLLGPLLSNPSQEQSCASDVPCPVATLSALDCLVKLRPCPGTFSLGGITYHDTELALCMGSLCMEGLMAIKMRRNNRMAGLQCLADLSRAAHKAHILRCSGLSTGVGEMDSVLRDGVWRLSSQLQWEDRAETTSKRDVDPKESADYQSLLESVHTVTPSKVHRPLCTALLLLVSYKGAAPWLPPLHPSHSVPGLPGLLSRALQTLRALEHSDVLWTEPELFYVLCLERLERALQDCICNDTQQSSLDSWVQALVARMRELGGDNIPEIDVE</sequence>
<keyword evidence="3" id="KW-1185">Reference proteome</keyword>
<keyword evidence="1" id="KW-0732">Signal</keyword>
<dbReference type="Proteomes" id="UP000265618">
    <property type="component" value="Unassembled WGS sequence"/>
</dbReference>
<gene>
    <name evidence="2" type="ORF">KIPB_009557</name>
</gene>
<organism evidence="2 3">
    <name type="scientific">Kipferlia bialata</name>
    <dbReference type="NCBI Taxonomy" id="797122"/>
    <lineage>
        <taxon>Eukaryota</taxon>
        <taxon>Metamonada</taxon>
        <taxon>Carpediemonas-like organisms</taxon>
        <taxon>Kipferlia</taxon>
    </lineage>
</organism>
<dbReference type="EMBL" id="BDIP01003285">
    <property type="protein sequence ID" value="GIQ87509.1"/>
    <property type="molecule type" value="Genomic_DNA"/>
</dbReference>
<comment type="caution">
    <text evidence="2">The sequence shown here is derived from an EMBL/GenBank/DDBJ whole genome shotgun (WGS) entry which is preliminary data.</text>
</comment>
<evidence type="ECO:0000313" key="2">
    <source>
        <dbReference type="EMBL" id="GIQ87509.1"/>
    </source>
</evidence>
<name>A0A9K3GKV3_9EUKA</name>
<dbReference type="AlphaFoldDB" id="A0A9K3GKV3"/>
<evidence type="ECO:0000313" key="3">
    <source>
        <dbReference type="Proteomes" id="UP000265618"/>
    </source>
</evidence>
<accession>A0A9K3GKV3</accession>
<feature type="chain" id="PRO_5039909203" description="AMP-dependent synthetase/ligase domain-containing protein" evidence="1">
    <location>
        <begin position="20"/>
        <end position="504"/>
    </location>
</feature>
<reference evidence="2 3" key="1">
    <citation type="journal article" date="2018" name="PLoS ONE">
        <title>The draft genome of Kipferlia bialata reveals reductive genome evolution in fornicate parasites.</title>
        <authorList>
            <person name="Tanifuji G."/>
            <person name="Takabayashi S."/>
            <person name="Kume K."/>
            <person name="Takagi M."/>
            <person name="Nakayama T."/>
            <person name="Kamikawa R."/>
            <person name="Inagaki Y."/>
            <person name="Hashimoto T."/>
        </authorList>
    </citation>
    <scope>NUCLEOTIDE SEQUENCE [LARGE SCALE GENOMIC DNA]</scope>
    <source>
        <strain evidence="2">NY0173</strain>
    </source>
</reference>
<protein>
    <recommendedName>
        <fullName evidence="4">AMP-dependent synthetase/ligase domain-containing protein</fullName>
    </recommendedName>
</protein>